<feature type="compositionally biased region" description="Low complexity" evidence="10">
    <location>
        <begin position="1"/>
        <end position="18"/>
    </location>
</feature>
<feature type="region of interest" description="Disordered" evidence="10">
    <location>
        <begin position="1"/>
        <end position="33"/>
    </location>
</feature>
<keyword evidence="9 11" id="KW-0472">Membrane</keyword>
<evidence type="ECO:0000256" key="5">
    <source>
        <dbReference type="ARBA" id="ARBA00022771"/>
    </source>
</evidence>
<dbReference type="PANTHER" id="PTHR46065:SF3">
    <property type="entry name" value="FI20425P1"/>
    <property type="match status" value="1"/>
</dbReference>
<dbReference type="Gene3D" id="3.30.40.10">
    <property type="entry name" value="Zinc/RING finger domain, C3HC4 (zinc finger)"/>
    <property type="match status" value="1"/>
</dbReference>
<evidence type="ECO:0000256" key="4">
    <source>
        <dbReference type="ARBA" id="ARBA00022723"/>
    </source>
</evidence>
<dbReference type="PROSITE" id="PS51292">
    <property type="entry name" value="ZF_RING_CH"/>
    <property type="match status" value="1"/>
</dbReference>
<name>A0AAN8NHZ6_POLSC</name>
<keyword evidence="2" id="KW-0808">Transferase</keyword>
<feature type="transmembrane region" description="Helical" evidence="11">
    <location>
        <begin position="185"/>
        <end position="206"/>
    </location>
</feature>
<sequence length="232" mass="25495">MEPTIASSSPASSSTLTSVYNSGSGKNKKNPQDGKEVLISINSSLILSIQSLPSLCTSTSQITQQRLSCSGPVCRICHEDGVQEQLISPCICAGSLGLAHATCVEKWLSSSNTTSCEICKYQYNLSRKPKSVLQWLQTKSPLNGPSGFCGDVFCLILLTPLCIGSVYLCAIGARAYMKHGLWEGTGLAMLCCFLMAVYILWCFVAVRFHWKRFRRWQATNKTVRLLDKFYPA</sequence>
<comment type="caution">
    <text evidence="13">The sequence shown here is derived from an EMBL/GenBank/DDBJ whole genome shotgun (WGS) entry which is preliminary data.</text>
</comment>
<dbReference type="GO" id="GO:0008270">
    <property type="term" value="F:zinc ion binding"/>
    <property type="evidence" value="ECO:0007669"/>
    <property type="project" value="UniProtKB-KW"/>
</dbReference>
<dbReference type="InterPro" id="IPR011016">
    <property type="entry name" value="Znf_RING-CH"/>
</dbReference>
<dbReference type="SMART" id="SM00744">
    <property type="entry name" value="RINGv"/>
    <property type="match status" value="1"/>
</dbReference>
<dbReference type="InterPro" id="IPR013083">
    <property type="entry name" value="Znf_RING/FYVE/PHD"/>
</dbReference>
<keyword evidence="3 11" id="KW-0812">Transmembrane</keyword>
<keyword evidence="6" id="KW-0833">Ubl conjugation pathway</keyword>
<evidence type="ECO:0000256" key="1">
    <source>
        <dbReference type="ARBA" id="ARBA00004141"/>
    </source>
</evidence>
<protein>
    <recommendedName>
        <fullName evidence="12">RING-CH-type domain-containing protein</fullName>
    </recommendedName>
</protein>
<proteinExistence type="predicted"/>
<evidence type="ECO:0000256" key="10">
    <source>
        <dbReference type="SAM" id="MobiDB-lite"/>
    </source>
</evidence>
<dbReference type="PANTHER" id="PTHR46065">
    <property type="entry name" value="E3 UBIQUITIN-PROTEIN LIGASE MARCH 2/3 FAMILY MEMBER"/>
    <property type="match status" value="1"/>
</dbReference>
<accession>A0AAN8NHZ6</accession>
<evidence type="ECO:0000256" key="2">
    <source>
        <dbReference type="ARBA" id="ARBA00022679"/>
    </source>
</evidence>
<keyword evidence="7" id="KW-0862">Zinc</keyword>
<evidence type="ECO:0000256" key="9">
    <source>
        <dbReference type="ARBA" id="ARBA00023136"/>
    </source>
</evidence>
<comment type="subcellular location">
    <subcellularLocation>
        <location evidence="1">Membrane</location>
        <topology evidence="1">Multi-pass membrane protein</topology>
    </subcellularLocation>
</comment>
<evidence type="ECO:0000256" key="8">
    <source>
        <dbReference type="ARBA" id="ARBA00022989"/>
    </source>
</evidence>
<organism evidence="13 14">
    <name type="scientific">Polyplax serrata</name>
    <name type="common">Common mouse louse</name>
    <dbReference type="NCBI Taxonomy" id="468196"/>
    <lineage>
        <taxon>Eukaryota</taxon>
        <taxon>Metazoa</taxon>
        <taxon>Ecdysozoa</taxon>
        <taxon>Arthropoda</taxon>
        <taxon>Hexapoda</taxon>
        <taxon>Insecta</taxon>
        <taxon>Pterygota</taxon>
        <taxon>Neoptera</taxon>
        <taxon>Paraneoptera</taxon>
        <taxon>Psocodea</taxon>
        <taxon>Troctomorpha</taxon>
        <taxon>Phthiraptera</taxon>
        <taxon>Anoplura</taxon>
        <taxon>Polyplacidae</taxon>
        <taxon>Polyplax</taxon>
    </lineage>
</organism>
<evidence type="ECO:0000256" key="6">
    <source>
        <dbReference type="ARBA" id="ARBA00022786"/>
    </source>
</evidence>
<evidence type="ECO:0000259" key="12">
    <source>
        <dbReference type="PROSITE" id="PS51292"/>
    </source>
</evidence>
<reference evidence="13 14" key="1">
    <citation type="submission" date="2023-10" db="EMBL/GenBank/DDBJ databases">
        <title>Genomes of two closely related lineages of the louse Polyplax serrata with different host specificities.</title>
        <authorList>
            <person name="Martinu J."/>
            <person name="Tarabai H."/>
            <person name="Stefka J."/>
            <person name="Hypsa V."/>
        </authorList>
    </citation>
    <scope>NUCLEOTIDE SEQUENCE [LARGE SCALE GENOMIC DNA]</scope>
    <source>
        <strain evidence="13">HR10_N</strain>
    </source>
</reference>
<evidence type="ECO:0000256" key="11">
    <source>
        <dbReference type="SAM" id="Phobius"/>
    </source>
</evidence>
<feature type="domain" description="RING-CH-type" evidence="12">
    <location>
        <begin position="66"/>
        <end position="126"/>
    </location>
</feature>
<dbReference type="GO" id="GO:0016567">
    <property type="term" value="P:protein ubiquitination"/>
    <property type="evidence" value="ECO:0007669"/>
    <property type="project" value="TreeGrafter"/>
</dbReference>
<evidence type="ECO:0000313" key="14">
    <source>
        <dbReference type="Proteomes" id="UP001372834"/>
    </source>
</evidence>
<keyword evidence="4" id="KW-0479">Metal-binding</keyword>
<evidence type="ECO:0000256" key="3">
    <source>
        <dbReference type="ARBA" id="ARBA00022692"/>
    </source>
</evidence>
<dbReference type="Pfam" id="PF12906">
    <property type="entry name" value="RINGv"/>
    <property type="match status" value="1"/>
</dbReference>
<gene>
    <name evidence="13" type="ORF">RUM43_014867</name>
</gene>
<feature type="transmembrane region" description="Helical" evidence="11">
    <location>
        <begin position="152"/>
        <end position="173"/>
    </location>
</feature>
<dbReference type="SUPFAM" id="SSF57850">
    <property type="entry name" value="RING/U-box"/>
    <property type="match status" value="1"/>
</dbReference>
<dbReference type="GO" id="GO:0004842">
    <property type="term" value="F:ubiquitin-protein transferase activity"/>
    <property type="evidence" value="ECO:0007669"/>
    <property type="project" value="TreeGrafter"/>
</dbReference>
<dbReference type="AlphaFoldDB" id="A0AAN8NHZ6"/>
<evidence type="ECO:0000313" key="13">
    <source>
        <dbReference type="EMBL" id="KAK6616897.1"/>
    </source>
</evidence>
<keyword evidence="8 11" id="KW-1133">Transmembrane helix</keyword>
<dbReference type="GO" id="GO:0016020">
    <property type="term" value="C:membrane"/>
    <property type="evidence" value="ECO:0007669"/>
    <property type="project" value="UniProtKB-SubCell"/>
</dbReference>
<evidence type="ECO:0000256" key="7">
    <source>
        <dbReference type="ARBA" id="ARBA00022833"/>
    </source>
</evidence>
<keyword evidence="5" id="KW-0863">Zinc-finger</keyword>
<dbReference type="Proteomes" id="UP001372834">
    <property type="component" value="Unassembled WGS sequence"/>
</dbReference>
<dbReference type="EMBL" id="JAWJWE010000046">
    <property type="protein sequence ID" value="KAK6616897.1"/>
    <property type="molecule type" value="Genomic_DNA"/>
</dbReference>